<keyword evidence="4 6" id="KW-0472">Membrane</keyword>
<proteinExistence type="predicted"/>
<dbReference type="OrthoDB" id="8215804at2"/>
<dbReference type="PATRIC" id="fig|889378.3.peg.611"/>
<evidence type="ECO:0000256" key="6">
    <source>
        <dbReference type="SAM" id="Phobius"/>
    </source>
</evidence>
<dbReference type="STRING" id="889378.Spiaf_0602"/>
<keyword evidence="2 6" id="KW-0812">Transmembrane</keyword>
<feature type="transmembrane region" description="Helical" evidence="6">
    <location>
        <begin position="32"/>
        <end position="51"/>
    </location>
</feature>
<reference evidence="9" key="1">
    <citation type="journal article" date="2013" name="Stand. Genomic Sci.">
        <title>Complete genome sequence of the halophilic bacterium Spirochaeta africana type strain (Z-7692(T)) from the alkaline Lake Magadi in the East African Rift.</title>
        <authorList>
            <person name="Liolos K."/>
            <person name="Abt B."/>
            <person name="Scheuner C."/>
            <person name="Teshima H."/>
            <person name="Held B."/>
            <person name="Lapidus A."/>
            <person name="Nolan M."/>
            <person name="Lucas S."/>
            <person name="Deshpande S."/>
            <person name="Cheng J.F."/>
            <person name="Tapia R."/>
            <person name="Goodwin L.A."/>
            <person name="Pitluck S."/>
            <person name="Pagani I."/>
            <person name="Ivanova N."/>
            <person name="Mavromatis K."/>
            <person name="Mikhailova N."/>
            <person name="Huntemann M."/>
            <person name="Pati A."/>
            <person name="Chen A."/>
            <person name="Palaniappan K."/>
            <person name="Land M."/>
            <person name="Rohde M."/>
            <person name="Tindall B.J."/>
            <person name="Detter J.C."/>
            <person name="Goker M."/>
            <person name="Bristow J."/>
            <person name="Eisen J.A."/>
            <person name="Markowitz V."/>
            <person name="Hugenholtz P."/>
            <person name="Woyke T."/>
            <person name="Klenk H.P."/>
            <person name="Kyrpides N.C."/>
        </authorList>
    </citation>
    <scope>NUCLEOTIDE SEQUENCE</scope>
    <source>
        <strain evidence="9">ATCC 700263 / DSM 8902 / Z-7692</strain>
    </source>
</reference>
<evidence type="ECO:0000259" key="7">
    <source>
        <dbReference type="Pfam" id="PF05154"/>
    </source>
</evidence>
<feature type="compositionally biased region" description="Polar residues" evidence="5">
    <location>
        <begin position="85"/>
        <end position="95"/>
    </location>
</feature>
<dbReference type="InterPro" id="IPR007829">
    <property type="entry name" value="TM2"/>
</dbReference>
<dbReference type="Proteomes" id="UP000007383">
    <property type="component" value="Chromosome"/>
</dbReference>
<dbReference type="HOGENOM" id="CLU_133283_0_0_12"/>
<protein>
    <submittedName>
        <fullName evidence="8">TM2 domain-containing protein</fullName>
    </submittedName>
</protein>
<comment type="subcellular location">
    <subcellularLocation>
        <location evidence="1">Membrane</location>
        <topology evidence="1">Multi-pass membrane protein</topology>
    </subcellularLocation>
</comment>
<feature type="domain" description="TM2" evidence="7">
    <location>
        <begin position="6"/>
        <end position="50"/>
    </location>
</feature>
<gene>
    <name evidence="8" type="ordered locus">Spiaf_0602</name>
</gene>
<dbReference type="eggNOG" id="COG2314">
    <property type="taxonomic scope" value="Bacteria"/>
</dbReference>
<dbReference type="EMBL" id="CP003282">
    <property type="protein sequence ID" value="AFG36702.1"/>
    <property type="molecule type" value="Genomic_DNA"/>
</dbReference>
<keyword evidence="3 6" id="KW-1133">Transmembrane helix</keyword>
<dbReference type="AlphaFoldDB" id="H9UGQ9"/>
<evidence type="ECO:0000256" key="2">
    <source>
        <dbReference type="ARBA" id="ARBA00022692"/>
    </source>
</evidence>
<evidence type="ECO:0000256" key="4">
    <source>
        <dbReference type="ARBA" id="ARBA00023136"/>
    </source>
</evidence>
<dbReference type="KEGG" id="sfc:Spiaf_0602"/>
<evidence type="ECO:0000256" key="5">
    <source>
        <dbReference type="SAM" id="MobiDB-lite"/>
    </source>
</evidence>
<evidence type="ECO:0000256" key="3">
    <source>
        <dbReference type="ARBA" id="ARBA00022989"/>
    </source>
</evidence>
<organism evidence="8 9">
    <name type="scientific">Spirochaeta africana (strain ATCC 700263 / DSM 8902 / Z-7692)</name>
    <dbReference type="NCBI Taxonomy" id="889378"/>
    <lineage>
        <taxon>Bacteria</taxon>
        <taxon>Pseudomonadati</taxon>
        <taxon>Spirochaetota</taxon>
        <taxon>Spirochaetia</taxon>
        <taxon>Spirochaetales</taxon>
        <taxon>Spirochaetaceae</taxon>
        <taxon>Spirochaeta</taxon>
    </lineage>
</organism>
<dbReference type="GO" id="GO:0016020">
    <property type="term" value="C:membrane"/>
    <property type="evidence" value="ECO:0007669"/>
    <property type="project" value="UniProtKB-SubCell"/>
</dbReference>
<feature type="region of interest" description="Disordered" evidence="5">
    <location>
        <begin position="80"/>
        <end position="99"/>
    </location>
</feature>
<accession>H9UGQ9</accession>
<evidence type="ECO:0000256" key="1">
    <source>
        <dbReference type="ARBA" id="ARBA00004141"/>
    </source>
</evidence>
<dbReference type="Pfam" id="PF05154">
    <property type="entry name" value="TM2"/>
    <property type="match status" value="1"/>
</dbReference>
<evidence type="ECO:0000313" key="8">
    <source>
        <dbReference type="EMBL" id="AFG36702.1"/>
    </source>
</evidence>
<dbReference type="RefSeq" id="WP_014454699.1">
    <property type="nucleotide sequence ID" value="NC_017098.1"/>
</dbReference>
<feature type="transmembrane region" description="Helical" evidence="6">
    <location>
        <begin position="7"/>
        <end position="26"/>
    </location>
</feature>
<keyword evidence="9" id="KW-1185">Reference proteome</keyword>
<name>H9UGQ9_SPIAZ</name>
<sequence>MKSLRYAYLFWLLSLVGVCGLHRLYLGKPLSGLLFLFTGGLFGIGTIYDALTMPGLVEQARLREGIVGKVELSELFDEGRGAGDQSWQSRTSPGTRGNPEDRLQLAVLKVAKRGGGYAAAGEVALEAGTSLEQAREAMDVLAAKGLCELRVRSTGALVYYFIDFADERTAGNDPDSFA</sequence>
<evidence type="ECO:0000313" key="9">
    <source>
        <dbReference type="Proteomes" id="UP000007383"/>
    </source>
</evidence>